<accession>A0A165JFF7</accession>
<feature type="compositionally biased region" description="Basic and acidic residues" evidence="7">
    <location>
        <begin position="1301"/>
        <end position="1317"/>
    </location>
</feature>
<feature type="compositionally biased region" description="Pro residues" evidence="7">
    <location>
        <begin position="12"/>
        <end position="21"/>
    </location>
</feature>
<dbReference type="Pfam" id="PF12231">
    <property type="entry name" value="Rif1_N"/>
    <property type="match status" value="1"/>
</dbReference>
<evidence type="ECO:0000256" key="2">
    <source>
        <dbReference type="ARBA" id="ARBA00004574"/>
    </source>
</evidence>
<dbReference type="GO" id="GO:0140445">
    <property type="term" value="C:chromosome, telomeric repeat region"/>
    <property type="evidence" value="ECO:0007669"/>
    <property type="project" value="TreeGrafter"/>
</dbReference>
<feature type="compositionally biased region" description="Polar residues" evidence="7">
    <location>
        <begin position="1472"/>
        <end position="1486"/>
    </location>
</feature>
<keyword evidence="4" id="KW-0779">Telomere</keyword>
<feature type="compositionally biased region" description="Basic and acidic residues" evidence="7">
    <location>
        <begin position="1670"/>
        <end position="1682"/>
    </location>
</feature>
<feature type="compositionally biased region" description="Basic and acidic residues" evidence="7">
    <location>
        <begin position="1220"/>
        <end position="1229"/>
    </location>
</feature>
<evidence type="ECO:0000256" key="1">
    <source>
        <dbReference type="ARBA" id="ARBA00004123"/>
    </source>
</evidence>
<feature type="domain" description="Telomere-associated protein Rif1 N-terminal" evidence="8">
    <location>
        <begin position="158"/>
        <end position="531"/>
    </location>
</feature>
<feature type="compositionally biased region" description="Polar residues" evidence="7">
    <location>
        <begin position="1730"/>
        <end position="1739"/>
    </location>
</feature>
<dbReference type="EMBL" id="KV407454">
    <property type="protein sequence ID" value="KZF26166.1"/>
    <property type="molecule type" value="Genomic_DNA"/>
</dbReference>
<protein>
    <recommendedName>
        <fullName evidence="8">Telomere-associated protein Rif1 N-terminal domain-containing protein</fullName>
    </recommendedName>
</protein>
<keyword evidence="10" id="KW-1185">Reference proteome</keyword>
<feature type="region of interest" description="Disordered" evidence="7">
    <location>
        <begin position="1568"/>
        <end position="1635"/>
    </location>
</feature>
<feature type="compositionally biased region" description="Polar residues" evidence="7">
    <location>
        <begin position="1258"/>
        <end position="1270"/>
    </location>
</feature>
<feature type="compositionally biased region" description="Polar residues" evidence="7">
    <location>
        <begin position="1167"/>
        <end position="1184"/>
    </location>
</feature>
<feature type="region of interest" description="Disordered" evidence="7">
    <location>
        <begin position="1"/>
        <end position="139"/>
    </location>
</feature>
<feature type="compositionally biased region" description="Basic and acidic residues" evidence="7">
    <location>
        <begin position="1773"/>
        <end position="1782"/>
    </location>
</feature>
<dbReference type="PANTHER" id="PTHR22928">
    <property type="entry name" value="TELOMERE-ASSOCIATED PROTEIN RIF1"/>
    <property type="match status" value="1"/>
</dbReference>
<keyword evidence="3" id="KW-0158">Chromosome</keyword>
<dbReference type="PANTHER" id="PTHR22928:SF3">
    <property type="entry name" value="TELOMERE-ASSOCIATED PROTEIN RIF1"/>
    <property type="match status" value="1"/>
</dbReference>
<gene>
    <name evidence="9" type="ORF">L228DRAFT_257648</name>
</gene>
<feature type="compositionally biased region" description="Polar residues" evidence="7">
    <location>
        <begin position="1612"/>
        <end position="1629"/>
    </location>
</feature>
<dbReference type="Proteomes" id="UP000076632">
    <property type="component" value="Unassembled WGS sequence"/>
</dbReference>
<feature type="compositionally biased region" description="Basic and acidic residues" evidence="7">
    <location>
        <begin position="1362"/>
        <end position="1377"/>
    </location>
</feature>
<feature type="compositionally biased region" description="Acidic residues" evidence="7">
    <location>
        <begin position="1342"/>
        <end position="1361"/>
    </location>
</feature>
<comment type="subcellular location">
    <subcellularLocation>
        <location evidence="2">Chromosome</location>
        <location evidence="2">Telomere</location>
    </subcellularLocation>
    <subcellularLocation>
        <location evidence="1">Nucleus</location>
    </subcellularLocation>
</comment>
<feature type="compositionally biased region" description="Basic and acidic residues" evidence="7">
    <location>
        <begin position="1710"/>
        <end position="1720"/>
    </location>
</feature>
<feature type="compositionally biased region" description="Basic and acidic residues" evidence="7">
    <location>
        <begin position="1419"/>
        <end position="1432"/>
    </location>
</feature>
<evidence type="ECO:0000256" key="7">
    <source>
        <dbReference type="SAM" id="MobiDB-lite"/>
    </source>
</evidence>
<keyword evidence="6" id="KW-0131">Cell cycle</keyword>
<evidence type="ECO:0000256" key="5">
    <source>
        <dbReference type="ARBA" id="ARBA00023242"/>
    </source>
</evidence>
<feature type="compositionally biased region" description="Low complexity" evidence="7">
    <location>
        <begin position="49"/>
        <end position="68"/>
    </location>
</feature>
<dbReference type="STRING" id="1328760.A0A165JFF7"/>
<dbReference type="GO" id="GO:0005634">
    <property type="term" value="C:nucleus"/>
    <property type="evidence" value="ECO:0007669"/>
    <property type="project" value="UniProtKB-SubCell"/>
</dbReference>
<dbReference type="GeneID" id="28899145"/>
<feature type="compositionally biased region" description="Basic residues" evidence="7">
    <location>
        <begin position="1586"/>
        <end position="1598"/>
    </location>
</feature>
<evidence type="ECO:0000256" key="3">
    <source>
        <dbReference type="ARBA" id="ARBA00022454"/>
    </source>
</evidence>
<dbReference type="InParanoid" id="A0A165JFF7"/>
<feature type="compositionally biased region" description="Polar residues" evidence="7">
    <location>
        <begin position="1202"/>
        <end position="1219"/>
    </location>
</feature>
<sequence>MIMLESGRPFEGLPPRPPTPPKDSGKLTKQRTLGDSPVKSADLLVHPIAADTPPNNSPSSSSAESATPGKKTKRVGFSPWTDYHQAPSFTGQSFRRETPLRPLPPSRERKSIKSILKPYDRPLPQTSVTGAVEDDGKSPVVQSQDQFSDMLESVVQQLAGEDRNSRLDSYIALSGALKAYDAVPEIKTIKGKMGLLEQFIRRDLTAQSPHDSGTLDTTLVTQALKLVITFIWTPLLCEMLTEEFCLFLIDHAISIVQEAQQPKAVINHYMHLLSQQKFSARIMTTDRVTRLLAALRDIDQRVKGNAIVCERLMVYERLFNQSKSVVVSRVTDWMDHIFVGMLSSIKEIRTRAISFGLQTSMILGTLPSISRVVKATLDQQTERGRFFEYFVERLEAMLASKDDGPHVAQVWSVVVLYLRSRQYQLEHWDHFRAWLHIIQKCFNSNDLLTKFQANLAWNRLVYAINPDTSTAQPMIKMLRQPIIAQLDRKSHDKYAGRTKQGAFSSYCNLLYYSFRPLSPFEQLDLYWEEYVAQIFGKLLLREQQESSQCYRILAAMLEASPAPIWNPERANMLEPVRPEELPRLDAKWVRARVPAIIRIMEMILKGDSWATSIEGDCWSKKIWRGFFRVIGEAGSKEVKVSPELVKALAQVFNLLQKLWITGPQALGCNGQPSDVFIERYAFLVNTVMDHVGSIVFTEKILMRIAQDKFEAALTPSRRLSRDSDPQSPIIHLLSLFSKPQLAIEPSETYFGMLRDLLERCRTSRSSRMLRLSFLRECAQLLHGNWSSSYDSRKALQLWSTVATLARATIEQSNSGSVTDTPQPVGQEYREITKILEVGCGLRDQECFSDWEALFIAFAAVVKKEAGDAAAIISITEPLAHVISTRAFEAENSEILLLCGSLILSSSLKPVDWSSMERSKRTLWGFSPAPKKINELDSFNHLYEMINSLFSSCYENLEKIELHGVAKLISATTEFIRHRPLTWTGILLKRIQNGVALFIEDSKQLLHSQDQVSNQVFQLWLKIAASIRSLQGTDSSLLRALDVLLAAGLQSRRKRIMSVAVDLWNETFGLEDTICYPPLVLKALQQCRVVADLRLPSFPDDVEDLPSRIPVFSESQDDVGGFSSDVDPFRSSPIRPSPTQRRIASRKSQRLSLRSPRVPSSPTKEPPSVQTRSRTLSKGGNSETPASKRRLRHDDSQVDFTPVESSPVPTKSTDSQLLTSRQREVRERQAAETAMFPDFRSGSPAPGSQKKKNGGRRLSLSSQFSTSNQHPLQADDGQMTPTLPPPSDSVANDFLASSPTPRRSEPEQQQTNKDEAVHFDYSTLNFDSDDEELSEPPSSPPPMDDDEFGINEESEDIADVSDDETHLSLARDDDERIGGLETEDDIMNDDFLLAQQISFESGSATLGPSKKSEEPEDDVDHQSDSVESKHDNSANDTSNGDLLSGSDSFWRQVSSNGSAESIEANDLKDKNEASSPSSPRGEQNNNDDVFVDAPQSPIHHLDDDANDASALRHTGAKGNPLVEDADETIESNPPPTILDDISFVENSFCDSKADRSKGPVLQDEIQMQLSNKGQEEAFNMSQQSSHRSSRRGRKRKRRSAVANSGSPEKRSRTNSCDTAVVENKNQNSRRSAVADEELDCIIVSSQLAEDTTSKVKLEQSPLPVTQVELESAARKELIEDEKPNSPSTPKPRRGRKRRRTDTVEAETVADTGKEGVMEPKVKSIKKRKSTRLSQASQGSATEKDASSPDHKENLTQGEQQFTLSVLRSGKGRTRVLDRVEVEHRRSRAGKSPLFIADDEPFDKDGTSITKTNNATSNTGKDPAPQAATEGDDDKQGQVEAENAAPMSFSTKSDVEERSADLVSLEVALAESEADDDTDKTGGQDGSQESGQTIIGGLKKILKDIQRAVLGPQEVRQIDDVLFEVRTEVHEAARRSRGS</sequence>
<evidence type="ECO:0000313" key="10">
    <source>
        <dbReference type="Proteomes" id="UP000076632"/>
    </source>
</evidence>
<feature type="compositionally biased region" description="Polar residues" evidence="7">
    <location>
        <begin position="1433"/>
        <end position="1458"/>
    </location>
</feature>
<dbReference type="OMA" id="FMTPPHL"/>
<dbReference type="RefSeq" id="XP_018191721.1">
    <property type="nucleotide sequence ID" value="XM_018334008.1"/>
</dbReference>
<keyword evidence="5" id="KW-0539">Nucleus</keyword>
<feature type="compositionally biased region" description="Basic and acidic residues" evidence="7">
    <location>
        <begin position="1740"/>
        <end position="1752"/>
    </location>
</feature>
<evidence type="ECO:0000256" key="6">
    <source>
        <dbReference type="ARBA" id="ARBA00023306"/>
    </source>
</evidence>
<feature type="compositionally biased region" description="Polar residues" evidence="7">
    <location>
        <begin position="1753"/>
        <end position="1764"/>
    </location>
</feature>
<dbReference type="InterPro" id="IPR022031">
    <property type="entry name" value="Rif1_N"/>
</dbReference>
<feature type="compositionally biased region" description="Basic residues" evidence="7">
    <location>
        <begin position="1689"/>
        <end position="1698"/>
    </location>
</feature>
<name>A0A165JFF7_XYLHT</name>
<feature type="region of interest" description="Disordered" evidence="7">
    <location>
        <begin position="1647"/>
        <end position="1890"/>
    </location>
</feature>
<evidence type="ECO:0000259" key="8">
    <source>
        <dbReference type="Pfam" id="PF12231"/>
    </source>
</evidence>
<organism evidence="9 10">
    <name type="scientific">Xylona heveae (strain CBS 132557 / TC161)</name>
    <dbReference type="NCBI Taxonomy" id="1328760"/>
    <lineage>
        <taxon>Eukaryota</taxon>
        <taxon>Fungi</taxon>
        <taxon>Dikarya</taxon>
        <taxon>Ascomycota</taxon>
        <taxon>Pezizomycotina</taxon>
        <taxon>Xylonomycetes</taxon>
        <taxon>Xylonales</taxon>
        <taxon>Xylonaceae</taxon>
        <taxon>Xylona</taxon>
    </lineage>
</organism>
<dbReference type="OrthoDB" id="5399929at2759"/>
<feature type="compositionally biased region" description="Polar residues" evidence="7">
    <location>
        <begin position="1805"/>
        <end position="1818"/>
    </location>
</feature>
<evidence type="ECO:0000313" key="9">
    <source>
        <dbReference type="EMBL" id="KZF26166.1"/>
    </source>
</evidence>
<evidence type="ECO:0000256" key="4">
    <source>
        <dbReference type="ARBA" id="ARBA00022895"/>
    </source>
</evidence>
<proteinExistence type="predicted"/>
<reference evidence="9 10" key="1">
    <citation type="journal article" date="2016" name="Fungal Biol.">
        <title>The genome of Xylona heveae provides a window into fungal endophytism.</title>
        <authorList>
            <person name="Gazis R."/>
            <person name="Kuo A."/>
            <person name="Riley R."/>
            <person name="LaButti K."/>
            <person name="Lipzen A."/>
            <person name="Lin J."/>
            <person name="Amirebrahimi M."/>
            <person name="Hesse C.N."/>
            <person name="Spatafora J.W."/>
            <person name="Henrissat B."/>
            <person name="Hainaut M."/>
            <person name="Grigoriev I.V."/>
            <person name="Hibbett D.S."/>
        </authorList>
    </citation>
    <scope>NUCLEOTIDE SEQUENCE [LARGE SCALE GENOMIC DNA]</scope>
    <source>
        <strain evidence="9 10">TC161</strain>
    </source>
</reference>
<dbReference type="GO" id="GO:0000723">
    <property type="term" value="P:telomere maintenance"/>
    <property type="evidence" value="ECO:0007669"/>
    <property type="project" value="TreeGrafter"/>
</dbReference>
<feature type="compositionally biased region" description="Polar residues" evidence="7">
    <location>
        <begin position="1394"/>
        <end position="1405"/>
    </location>
</feature>
<feature type="region of interest" description="Disordered" evidence="7">
    <location>
        <begin position="1111"/>
        <end position="1539"/>
    </location>
</feature>
<feature type="compositionally biased region" description="Low complexity" evidence="7">
    <location>
        <begin position="1149"/>
        <end position="1161"/>
    </location>
</feature>